<dbReference type="eggNOG" id="ENOG503321M">
    <property type="taxonomic scope" value="Bacteria"/>
</dbReference>
<proteinExistence type="predicted"/>
<evidence type="ECO:0000313" key="1">
    <source>
        <dbReference type="EMBL" id="ADR22237.1"/>
    </source>
</evidence>
<evidence type="ECO:0000313" key="2">
    <source>
        <dbReference type="Proteomes" id="UP000008720"/>
    </source>
</evidence>
<accession>E4TKT4</accession>
<dbReference type="OrthoDB" id="1491962at2"/>
<dbReference type="RefSeq" id="WP_013454380.1">
    <property type="nucleotide sequence ID" value="NC_014759.1"/>
</dbReference>
<protein>
    <submittedName>
        <fullName evidence="1">Uncharacterized protein</fullName>
    </submittedName>
</protein>
<sequence>MSFFDQIVKKIFPKEKKNVILTNEVLKRSQHEFDSYDEWHASDVSKEILDKIFRAYHLKKTDIKDPIPIALLESDKANGFAIANCSSLLDSDYKMLLEHFKKQILGIGYRQSGSNRKVTAEQDRVITKEFYYLKPPIQMEPPIDQRYGNISLELILYDDKPHYLKLMASVYSDRLYSEPESFSDLVEKLFERGGE</sequence>
<keyword evidence="2" id="KW-1185">Reference proteome</keyword>
<dbReference type="EMBL" id="CP002349">
    <property type="protein sequence ID" value="ADR22237.1"/>
    <property type="molecule type" value="Genomic_DNA"/>
</dbReference>
<dbReference type="KEGG" id="mtt:Ftrac_2258"/>
<organism evidence="1 2">
    <name type="scientific">Marivirga tractuosa (strain ATCC 23168 / DSM 4126 / NBRC 15989 / NCIMB 1408 / VKM B-1430 / H-43)</name>
    <name type="common">Microscilla tractuosa</name>
    <name type="synonym">Flexibacter tractuosus</name>
    <dbReference type="NCBI Taxonomy" id="643867"/>
    <lineage>
        <taxon>Bacteria</taxon>
        <taxon>Pseudomonadati</taxon>
        <taxon>Bacteroidota</taxon>
        <taxon>Cytophagia</taxon>
        <taxon>Cytophagales</taxon>
        <taxon>Marivirgaceae</taxon>
        <taxon>Marivirga</taxon>
    </lineage>
</organism>
<dbReference type="Proteomes" id="UP000008720">
    <property type="component" value="Chromosome"/>
</dbReference>
<dbReference type="HOGENOM" id="CLU_120347_0_0_10"/>
<dbReference type="AlphaFoldDB" id="E4TKT4"/>
<name>E4TKT4_MARTH</name>
<reference evidence="1 2" key="1">
    <citation type="journal article" date="2011" name="Stand. Genomic Sci.">
        <title>Complete genome sequence of Marivirga tractuosa type strain (H-43).</title>
        <authorList>
            <person name="Pagani I."/>
            <person name="Chertkov O."/>
            <person name="Lapidus A."/>
            <person name="Lucas S."/>
            <person name="Del Rio T.G."/>
            <person name="Tice H."/>
            <person name="Copeland A."/>
            <person name="Cheng J.F."/>
            <person name="Nolan M."/>
            <person name="Saunders E."/>
            <person name="Pitluck S."/>
            <person name="Held B."/>
            <person name="Goodwin L."/>
            <person name="Liolios K."/>
            <person name="Ovchinikova G."/>
            <person name="Ivanova N."/>
            <person name="Mavromatis K."/>
            <person name="Pati A."/>
            <person name="Chen A."/>
            <person name="Palaniappan K."/>
            <person name="Land M."/>
            <person name="Hauser L."/>
            <person name="Jeffries C.D."/>
            <person name="Detter J.C."/>
            <person name="Han C."/>
            <person name="Tapia R."/>
            <person name="Ngatchou-Djao O.D."/>
            <person name="Rohde M."/>
            <person name="Goker M."/>
            <person name="Spring S."/>
            <person name="Sikorski J."/>
            <person name="Woyke T."/>
            <person name="Bristow J."/>
            <person name="Eisen J.A."/>
            <person name="Markowitz V."/>
            <person name="Hugenholtz P."/>
            <person name="Klenk H.P."/>
            <person name="Kyrpides N.C."/>
        </authorList>
    </citation>
    <scope>NUCLEOTIDE SEQUENCE [LARGE SCALE GENOMIC DNA]</scope>
    <source>
        <strain evidence="2">ATCC 23168 / DSM 4126 / NBRC 15989 / NCIMB 1408 / VKM B-1430 / H-43</strain>
    </source>
</reference>
<gene>
    <name evidence="1" type="ordered locus">Ftrac_2258</name>
</gene>